<dbReference type="Proteomes" id="UP000199600">
    <property type="component" value="Unassembled WGS sequence"/>
</dbReference>
<gene>
    <name evidence="1" type="ORF">PROAA_330003</name>
</gene>
<accession>A0A1A8XY03</accession>
<organism evidence="1 2">
    <name type="scientific">Candidatus Propionivibrio aalborgensis</name>
    <dbReference type="NCBI Taxonomy" id="1860101"/>
    <lineage>
        <taxon>Bacteria</taxon>
        <taxon>Pseudomonadati</taxon>
        <taxon>Pseudomonadota</taxon>
        <taxon>Betaproteobacteria</taxon>
        <taxon>Rhodocyclales</taxon>
        <taxon>Rhodocyclaceae</taxon>
        <taxon>Propionivibrio</taxon>
    </lineage>
</organism>
<name>A0A1A8XY03_9RHOO</name>
<sequence length="56" mass="6166">MLIRASNKPIVLQIRVVNVLTCYFLALRHTPDYVDRRSSLALSSKASDGSQGSEST</sequence>
<keyword evidence="2" id="KW-1185">Reference proteome</keyword>
<evidence type="ECO:0000313" key="1">
    <source>
        <dbReference type="EMBL" id="SBT09532.1"/>
    </source>
</evidence>
<protein>
    <submittedName>
        <fullName evidence="1">Uncharacterized protein</fullName>
    </submittedName>
</protein>
<proteinExistence type="predicted"/>
<evidence type="ECO:0000313" key="2">
    <source>
        <dbReference type="Proteomes" id="UP000199600"/>
    </source>
</evidence>
<dbReference type="EMBL" id="FLQY01000257">
    <property type="protein sequence ID" value="SBT09532.1"/>
    <property type="molecule type" value="Genomic_DNA"/>
</dbReference>
<reference evidence="1 2" key="1">
    <citation type="submission" date="2016-06" db="EMBL/GenBank/DDBJ databases">
        <authorList>
            <person name="Kjaerup R.B."/>
            <person name="Dalgaard T.S."/>
            <person name="Juul-Madsen H.R."/>
        </authorList>
    </citation>
    <scope>NUCLEOTIDE SEQUENCE [LARGE SCALE GENOMIC DNA]</scope>
    <source>
        <strain evidence="1">2</strain>
    </source>
</reference>
<dbReference type="AlphaFoldDB" id="A0A1A8XY03"/>